<evidence type="ECO:0000256" key="1">
    <source>
        <dbReference type="ARBA" id="ARBA00009320"/>
    </source>
</evidence>
<proteinExistence type="inferred from homology"/>
<dbReference type="InterPro" id="IPR050571">
    <property type="entry name" value="Class-IV_PLP-Dep_Aminotrnsfr"/>
</dbReference>
<dbReference type="SUPFAM" id="SSF56752">
    <property type="entry name" value="D-aminoacid aminotransferase-like PLP-dependent enzymes"/>
    <property type="match status" value="1"/>
</dbReference>
<dbReference type="GO" id="GO:0008153">
    <property type="term" value="P:4-aminobenzoate biosynthetic process"/>
    <property type="evidence" value="ECO:0007669"/>
    <property type="project" value="TreeGrafter"/>
</dbReference>
<dbReference type="Gene3D" id="3.30.470.10">
    <property type="match status" value="1"/>
</dbReference>
<dbReference type="Pfam" id="PF01063">
    <property type="entry name" value="Aminotran_4"/>
    <property type="match status" value="1"/>
</dbReference>
<dbReference type="RefSeq" id="WP_166318334.1">
    <property type="nucleotide sequence ID" value="NZ_WOTH01000048.1"/>
</dbReference>
<organism evidence="3 4">
    <name type="scientific">Acetobacter estunensis</name>
    <dbReference type="NCBI Taxonomy" id="104097"/>
    <lineage>
        <taxon>Bacteria</taxon>
        <taxon>Pseudomonadati</taxon>
        <taxon>Pseudomonadota</taxon>
        <taxon>Alphaproteobacteria</taxon>
        <taxon>Acetobacterales</taxon>
        <taxon>Acetobacteraceae</taxon>
        <taxon>Acetobacter</taxon>
    </lineage>
</organism>
<keyword evidence="3" id="KW-0032">Aminotransferase</keyword>
<dbReference type="Proteomes" id="UP000597459">
    <property type="component" value="Unassembled WGS sequence"/>
</dbReference>
<evidence type="ECO:0000313" key="3">
    <source>
        <dbReference type="EMBL" id="NHO55110.1"/>
    </source>
</evidence>
<evidence type="ECO:0000313" key="4">
    <source>
        <dbReference type="Proteomes" id="UP000597459"/>
    </source>
</evidence>
<protein>
    <recommendedName>
        <fullName evidence="2">Probable branched-chain-amino-acid aminotransferase</fullName>
    </recommendedName>
</protein>
<evidence type="ECO:0000256" key="2">
    <source>
        <dbReference type="ARBA" id="ARBA00014472"/>
    </source>
</evidence>
<dbReference type="PANTHER" id="PTHR42743">
    <property type="entry name" value="AMINO-ACID AMINOTRANSFERASE"/>
    <property type="match status" value="1"/>
</dbReference>
<dbReference type="GO" id="GO:0008696">
    <property type="term" value="F:4-amino-4-deoxychorismate lyase activity"/>
    <property type="evidence" value="ECO:0007669"/>
    <property type="project" value="TreeGrafter"/>
</dbReference>
<comment type="similarity">
    <text evidence="1">Belongs to the class-IV pyridoxal-phosphate-dependent aminotransferase family.</text>
</comment>
<dbReference type="InterPro" id="IPR043132">
    <property type="entry name" value="BCAT-like_C"/>
</dbReference>
<dbReference type="InterPro" id="IPR001544">
    <property type="entry name" value="Aminotrans_IV"/>
</dbReference>
<dbReference type="AlphaFoldDB" id="A0A967B9C8"/>
<gene>
    <name evidence="3" type="ORF">GOB87_14345</name>
</gene>
<dbReference type="EMBL" id="WOTH01000048">
    <property type="protein sequence ID" value="NHO55110.1"/>
    <property type="molecule type" value="Genomic_DNA"/>
</dbReference>
<comment type="caution">
    <text evidence="3">The sequence shown here is derived from an EMBL/GenBank/DDBJ whole genome shotgun (WGS) entry which is preliminary data.</text>
</comment>
<reference evidence="3" key="1">
    <citation type="submission" date="2019-11" db="EMBL/GenBank/DDBJ databases">
        <title>Description of new Acetobacter species.</title>
        <authorList>
            <person name="Cleenwerck I."/>
            <person name="Sombolestani A.S."/>
        </authorList>
    </citation>
    <scope>NUCLEOTIDE SEQUENCE</scope>
    <source>
        <strain evidence="3">LMG 1626</strain>
    </source>
</reference>
<accession>A0A967B9C8</accession>
<dbReference type="GO" id="GO:0005829">
    <property type="term" value="C:cytosol"/>
    <property type="evidence" value="ECO:0007669"/>
    <property type="project" value="TreeGrafter"/>
</dbReference>
<keyword evidence="3" id="KW-0808">Transferase</keyword>
<dbReference type="InterPro" id="IPR043131">
    <property type="entry name" value="BCAT-like_N"/>
</dbReference>
<name>A0A967B9C8_9PROT</name>
<dbReference type="InterPro" id="IPR036038">
    <property type="entry name" value="Aminotransferase-like"/>
</dbReference>
<dbReference type="PANTHER" id="PTHR42743:SF2">
    <property type="entry name" value="AMINODEOXYCHORISMATE LYASE"/>
    <property type="match status" value="1"/>
</dbReference>
<dbReference type="GO" id="GO:0008483">
    <property type="term" value="F:transaminase activity"/>
    <property type="evidence" value="ECO:0007669"/>
    <property type="project" value="UniProtKB-KW"/>
</dbReference>
<sequence>MTDMVWLNGRLFPADQARIDPTDRGFLLGDGLFETMRLVGGEVPQLERHLARLESSCGVLQLPPPSRETIRKAIHALQTACHITAGSMRLTVTRGCGPRGLLPPNPPAPTVLLTCAPHSGDVTAPLRLGISRFTRDGGAPLSSVKSLDYLPAVLARMEAVAAGFDDALLPGIGDVIAEASAATIVLLLDGELVTPLVEDGALPGISRARLLEAGLCGERTIPLARLDEMEAAWLTTALSVQAVAAIGEHELRLDAAREGALRSFLFG</sequence>
<keyword evidence="4" id="KW-1185">Reference proteome</keyword>
<dbReference type="Gene3D" id="3.20.10.10">
    <property type="entry name" value="D-amino Acid Aminotransferase, subunit A, domain 2"/>
    <property type="match status" value="1"/>
</dbReference>